<proteinExistence type="predicted"/>
<reference evidence="2" key="2">
    <citation type="submission" date="2015-01" db="EMBL/GenBank/DDBJ databases">
        <title>Evolutionary Origins and Diversification of the Mycorrhizal Mutualists.</title>
        <authorList>
            <consortium name="DOE Joint Genome Institute"/>
            <consortium name="Mycorrhizal Genomics Consortium"/>
            <person name="Kohler A."/>
            <person name="Kuo A."/>
            <person name="Nagy L.G."/>
            <person name="Floudas D."/>
            <person name="Copeland A."/>
            <person name="Barry K.W."/>
            <person name="Cichocki N."/>
            <person name="Veneault-Fourrey C."/>
            <person name="LaButti K."/>
            <person name="Lindquist E.A."/>
            <person name="Lipzen A."/>
            <person name="Lundell T."/>
            <person name="Morin E."/>
            <person name="Murat C."/>
            <person name="Riley R."/>
            <person name="Ohm R."/>
            <person name="Sun H."/>
            <person name="Tunlid A."/>
            <person name="Henrissat B."/>
            <person name="Grigoriev I.V."/>
            <person name="Hibbett D.S."/>
            <person name="Martin F."/>
        </authorList>
    </citation>
    <scope>NUCLEOTIDE SEQUENCE [LARGE SCALE GENOMIC DNA]</scope>
    <source>
        <strain evidence="2">Marx 270</strain>
    </source>
</reference>
<protein>
    <submittedName>
        <fullName evidence="1">Uncharacterized protein</fullName>
    </submittedName>
</protein>
<dbReference type="Proteomes" id="UP000054217">
    <property type="component" value="Unassembled WGS sequence"/>
</dbReference>
<reference evidence="1 2" key="1">
    <citation type="submission" date="2014-04" db="EMBL/GenBank/DDBJ databases">
        <authorList>
            <consortium name="DOE Joint Genome Institute"/>
            <person name="Kuo A."/>
            <person name="Kohler A."/>
            <person name="Costa M.D."/>
            <person name="Nagy L.G."/>
            <person name="Floudas D."/>
            <person name="Copeland A."/>
            <person name="Barry K.W."/>
            <person name="Cichocki N."/>
            <person name="Veneault-Fourrey C."/>
            <person name="LaButti K."/>
            <person name="Lindquist E.A."/>
            <person name="Lipzen A."/>
            <person name="Lundell T."/>
            <person name="Morin E."/>
            <person name="Murat C."/>
            <person name="Sun H."/>
            <person name="Tunlid A."/>
            <person name="Henrissat B."/>
            <person name="Grigoriev I.V."/>
            <person name="Hibbett D.S."/>
            <person name="Martin F."/>
            <person name="Nordberg H.P."/>
            <person name="Cantor M.N."/>
            <person name="Hua S.X."/>
        </authorList>
    </citation>
    <scope>NUCLEOTIDE SEQUENCE [LARGE SCALE GENOMIC DNA]</scope>
    <source>
        <strain evidence="1 2">Marx 270</strain>
    </source>
</reference>
<organism evidence="1 2">
    <name type="scientific">Pisolithus tinctorius Marx 270</name>
    <dbReference type="NCBI Taxonomy" id="870435"/>
    <lineage>
        <taxon>Eukaryota</taxon>
        <taxon>Fungi</taxon>
        <taxon>Dikarya</taxon>
        <taxon>Basidiomycota</taxon>
        <taxon>Agaricomycotina</taxon>
        <taxon>Agaricomycetes</taxon>
        <taxon>Agaricomycetidae</taxon>
        <taxon>Boletales</taxon>
        <taxon>Sclerodermatineae</taxon>
        <taxon>Pisolithaceae</taxon>
        <taxon>Pisolithus</taxon>
    </lineage>
</organism>
<name>A0A0C3NTZ5_PISTI</name>
<evidence type="ECO:0000313" key="1">
    <source>
        <dbReference type="EMBL" id="KIN98895.1"/>
    </source>
</evidence>
<dbReference type="InParanoid" id="A0A0C3NTZ5"/>
<accession>A0A0C3NTZ5</accession>
<keyword evidence="2" id="KW-1185">Reference proteome</keyword>
<dbReference type="AlphaFoldDB" id="A0A0C3NTZ5"/>
<evidence type="ECO:0000313" key="2">
    <source>
        <dbReference type="Proteomes" id="UP000054217"/>
    </source>
</evidence>
<sequence>MTGVAPMARRVAITGQGNSDMWPVLPDWSSLGRLAGTHRSGLFRAVRTKVTGSPLEGACAGLCLSISISLAGDE</sequence>
<dbReference type="EMBL" id="KN832011">
    <property type="protein sequence ID" value="KIN98895.1"/>
    <property type="molecule type" value="Genomic_DNA"/>
</dbReference>
<gene>
    <name evidence="1" type="ORF">M404DRAFT_826641</name>
</gene>
<dbReference type="HOGENOM" id="CLU_2688828_0_0_1"/>